<sequence length="137" mass="15902">NHPFEYAQLLGIFHVDVVIGDAASTPKTLDVLWVPRFQLDTTHWGGFKQKRLHRVEFIPDSNPNAYGFLNPDEVIRESHLIPAFAYGRSSAAHDLTEWEDEDEDDDTDIDWRYHYMNIFPDRDMYMRYAGGGPGHYA</sequence>
<proteinExistence type="predicted"/>
<feature type="non-terminal residue" evidence="1">
    <location>
        <position position="137"/>
    </location>
</feature>
<feature type="non-terminal residue" evidence="1">
    <location>
        <position position="1"/>
    </location>
</feature>
<dbReference type="AlphaFoldDB" id="A0A6A4H6F7"/>
<organism evidence="1 2">
    <name type="scientific">Gymnopus androsaceus JB14</name>
    <dbReference type="NCBI Taxonomy" id="1447944"/>
    <lineage>
        <taxon>Eukaryota</taxon>
        <taxon>Fungi</taxon>
        <taxon>Dikarya</taxon>
        <taxon>Basidiomycota</taxon>
        <taxon>Agaricomycotina</taxon>
        <taxon>Agaricomycetes</taxon>
        <taxon>Agaricomycetidae</taxon>
        <taxon>Agaricales</taxon>
        <taxon>Marasmiineae</taxon>
        <taxon>Omphalotaceae</taxon>
        <taxon>Gymnopus</taxon>
    </lineage>
</organism>
<evidence type="ECO:0000313" key="1">
    <source>
        <dbReference type="EMBL" id="KAE9392737.1"/>
    </source>
</evidence>
<protein>
    <submittedName>
        <fullName evidence="1">Uncharacterized protein</fullName>
    </submittedName>
</protein>
<name>A0A6A4H6F7_9AGAR</name>
<dbReference type="EMBL" id="ML769588">
    <property type="protein sequence ID" value="KAE9392737.1"/>
    <property type="molecule type" value="Genomic_DNA"/>
</dbReference>
<evidence type="ECO:0000313" key="2">
    <source>
        <dbReference type="Proteomes" id="UP000799118"/>
    </source>
</evidence>
<accession>A0A6A4H6F7</accession>
<dbReference type="Proteomes" id="UP000799118">
    <property type="component" value="Unassembled WGS sequence"/>
</dbReference>
<dbReference type="OrthoDB" id="3183767at2759"/>
<keyword evidence="2" id="KW-1185">Reference proteome</keyword>
<gene>
    <name evidence="1" type="ORF">BT96DRAFT_799669</name>
</gene>
<reference evidence="1" key="1">
    <citation type="journal article" date="2019" name="Environ. Microbiol.">
        <title>Fungal ecological strategies reflected in gene transcription - a case study of two litter decomposers.</title>
        <authorList>
            <person name="Barbi F."/>
            <person name="Kohler A."/>
            <person name="Barry K."/>
            <person name="Baskaran P."/>
            <person name="Daum C."/>
            <person name="Fauchery L."/>
            <person name="Ihrmark K."/>
            <person name="Kuo A."/>
            <person name="LaButti K."/>
            <person name="Lipzen A."/>
            <person name="Morin E."/>
            <person name="Grigoriev I.V."/>
            <person name="Henrissat B."/>
            <person name="Lindahl B."/>
            <person name="Martin F."/>
        </authorList>
    </citation>
    <scope>NUCLEOTIDE SEQUENCE</scope>
    <source>
        <strain evidence="1">JB14</strain>
    </source>
</reference>